<protein>
    <submittedName>
        <fullName evidence="3">Type II toxin-antitoxin system RelE/ParE family toxin</fullName>
    </submittedName>
</protein>
<dbReference type="InterPro" id="IPR007712">
    <property type="entry name" value="RelE/ParE_toxin"/>
</dbReference>
<name>A0A2U1U815_9GAMM</name>
<organism evidence="3 4">
    <name type="scientific">Brenneria corticis</name>
    <dbReference type="NCBI Taxonomy" id="2173106"/>
    <lineage>
        <taxon>Bacteria</taxon>
        <taxon>Pseudomonadati</taxon>
        <taxon>Pseudomonadota</taxon>
        <taxon>Gammaproteobacteria</taxon>
        <taxon>Enterobacterales</taxon>
        <taxon>Pectobacteriaceae</taxon>
        <taxon>Brenneria</taxon>
    </lineage>
</organism>
<proteinExistence type="predicted"/>
<accession>A0A2U1U815</accession>
<dbReference type="Gene3D" id="3.30.2310.20">
    <property type="entry name" value="RelE-like"/>
    <property type="match status" value="1"/>
</dbReference>
<feature type="transmembrane region" description="Helical" evidence="2">
    <location>
        <begin position="72"/>
        <end position="91"/>
    </location>
</feature>
<dbReference type="RefSeq" id="WP_136165598.1">
    <property type="nucleotide sequence ID" value="NZ_KZ819074.1"/>
</dbReference>
<keyword evidence="1" id="KW-1277">Toxin-antitoxin system</keyword>
<comment type="caution">
    <text evidence="3">The sequence shown here is derived from an EMBL/GenBank/DDBJ whole genome shotgun (WGS) entry which is preliminary data.</text>
</comment>
<keyword evidence="2" id="KW-0472">Membrane</keyword>
<keyword evidence="2" id="KW-1133">Transmembrane helix</keyword>
<evidence type="ECO:0000256" key="1">
    <source>
        <dbReference type="ARBA" id="ARBA00022649"/>
    </source>
</evidence>
<evidence type="ECO:0000256" key="2">
    <source>
        <dbReference type="SAM" id="Phobius"/>
    </source>
</evidence>
<dbReference type="AlphaFoldDB" id="A0A2U1U815"/>
<dbReference type="Pfam" id="PF05016">
    <property type="entry name" value="ParE_toxin"/>
    <property type="match status" value="1"/>
</dbReference>
<gene>
    <name evidence="3" type="ORF">DDT56_06155</name>
</gene>
<dbReference type="InterPro" id="IPR035093">
    <property type="entry name" value="RelE/ParE_toxin_dom_sf"/>
</dbReference>
<dbReference type="EMBL" id="QDKH01000006">
    <property type="protein sequence ID" value="PWC17826.1"/>
    <property type="molecule type" value="Genomic_DNA"/>
</dbReference>
<keyword evidence="4" id="KW-1185">Reference proteome</keyword>
<evidence type="ECO:0000313" key="3">
    <source>
        <dbReference type="EMBL" id="PWC17826.1"/>
    </source>
</evidence>
<evidence type="ECO:0000313" key="4">
    <source>
        <dbReference type="Proteomes" id="UP000296159"/>
    </source>
</evidence>
<dbReference type="Proteomes" id="UP000296159">
    <property type="component" value="Unassembled WGS sequence"/>
</dbReference>
<sequence length="102" mass="12041">MPRYKLTDDAREDVREIKKHSLKQFGSMVTREYLLGMQTCMQRLAENRQMGSDNIEALDIQGLRYFPYMSHAIYYLFAPHGITIVGVLHQSRLPNILRQRRL</sequence>
<keyword evidence="2" id="KW-0812">Transmembrane</keyword>
<reference evidence="3 4" key="1">
    <citation type="submission" date="2018-04" db="EMBL/GenBank/DDBJ databases">
        <title>Brenneria corticis sp.nov.</title>
        <authorList>
            <person name="Li Y."/>
        </authorList>
    </citation>
    <scope>NUCLEOTIDE SEQUENCE [LARGE SCALE GENOMIC DNA]</scope>
    <source>
        <strain evidence="3 4">CFCC 11842</strain>
    </source>
</reference>